<feature type="domain" description="Protein kinase" evidence="8">
    <location>
        <begin position="9"/>
        <end position="273"/>
    </location>
</feature>
<dbReference type="CDD" id="cd14016">
    <property type="entry name" value="STKc_CK1"/>
    <property type="match status" value="1"/>
</dbReference>
<evidence type="ECO:0000256" key="6">
    <source>
        <dbReference type="RuleBase" id="RU000304"/>
    </source>
</evidence>
<dbReference type="InterPro" id="IPR008271">
    <property type="entry name" value="Ser/Thr_kinase_AS"/>
</dbReference>
<evidence type="ECO:0000259" key="8">
    <source>
        <dbReference type="PROSITE" id="PS50011"/>
    </source>
</evidence>
<evidence type="ECO:0000313" key="10">
    <source>
        <dbReference type="Proteomes" id="UP001295684"/>
    </source>
</evidence>
<dbReference type="Pfam" id="PF00069">
    <property type="entry name" value="Pkinase"/>
    <property type="match status" value="1"/>
</dbReference>
<keyword evidence="2 5" id="KW-0547">Nucleotide-binding</keyword>
<evidence type="ECO:0000256" key="3">
    <source>
        <dbReference type="ARBA" id="ARBA00022840"/>
    </source>
</evidence>
<dbReference type="EC" id="2.7.11.1" evidence="1"/>
<evidence type="ECO:0000256" key="4">
    <source>
        <dbReference type="ARBA" id="ARBA00023860"/>
    </source>
</evidence>
<evidence type="ECO:0000256" key="5">
    <source>
        <dbReference type="PROSITE-ProRule" id="PRU10141"/>
    </source>
</evidence>
<evidence type="ECO:0000256" key="7">
    <source>
        <dbReference type="SAM" id="MobiDB-lite"/>
    </source>
</evidence>
<reference evidence="9" key="1">
    <citation type="submission" date="2023-07" db="EMBL/GenBank/DDBJ databases">
        <authorList>
            <consortium name="AG Swart"/>
            <person name="Singh M."/>
            <person name="Singh A."/>
            <person name="Seah K."/>
            <person name="Emmerich C."/>
        </authorList>
    </citation>
    <scope>NUCLEOTIDE SEQUENCE</scope>
    <source>
        <strain evidence="9">DP1</strain>
    </source>
</reference>
<dbReference type="InterPro" id="IPR011009">
    <property type="entry name" value="Kinase-like_dom_sf"/>
</dbReference>
<comment type="caution">
    <text evidence="9">The sequence shown here is derived from an EMBL/GenBank/DDBJ whole genome shotgun (WGS) entry which is preliminary data.</text>
</comment>
<keyword evidence="6" id="KW-0418">Kinase</keyword>
<dbReference type="AlphaFoldDB" id="A0AAD1UIL0"/>
<dbReference type="SUPFAM" id="SSF56112">
    <property type="entry name" value="Protein kinase-like (PK-like)"/>
    <property type="match status" value="1"/>
</dbReference>
<evidence type="ECO:0000313" key="9">
    <source>
        <dbReference type="EMBL" id="CAI2367908.1"/>
    </source>
</evidence>
<evidence type="ECO:0000256" key="2">
    <source>
        <dbReference type="ARBA" id="ARBA00022741"/>
    </source>
</evidence>
<dbReference type="PROSITE" id="PS50011">
    <property type="entry name" value="PROTEIN_KINASE_DOM"/>
    <property type="match status" value="1"/>
</dbReference>
<keyword evidence="10" id="KW-1185">Reference proteome</keyword>
<gene>
    <name evidence="9" type="ORF">ECRASSUSDP1_LOCUS9197</name>
</gene>
<dbReference type="FunFam" id="1.10.510.10:FF:000596">
    <property type="entry name" value="CK1 family protein kinase"/>
    <property type="match status" value="1"/>
</dbReference>
<dbReference type="GO" id="GO:0005524">
    <property type="term" value="F:ATP binding"/>
    <property type="evidence" value="ECO:0007669"/>
    <property type="project" value="UniProtKB-UniRule"/>
</dbReference>
<organism evidence="9 10">
    <name type="scientific">Euplotes crassus</name>
    <dbReference type="NCBI Taxonomy" id="5936"/>
    <lineage>
        <taxon>Eukaryota</taxon>
        <taxon>Sar</taxon>
        <taxon>Alveolata</taxon>
        <taxon>Ciliophora</taxon>
        <taxon>Intramacronucleata</taxon>
        <taxon>Spirotrichea</taxon>
        <taxon>Hypotrichia</taxon>
        <taxon>Euplotida</taxon>
        <taxon>Euplotidae</taxon>
        <taxon>Moneuplotes</taxon>
    </lineage>
</organism>
<protein>
    <recommendedName>
        <fullName evidence="4">Casein kinase I</fullName>
        <ecNumber evidence="1">2.7.11.1</ecNumber>
    </recommendedName>
</protein>
<dbReference type="PROSITE" id="PS00107">
    <property type="entry name" value="PROTEIN_KINASE_ATP"/>
    <property type="match status" value="1"/>
</dbReference>
<feature type="region of interest" description="Disordered" evidence="7">
    <location>
        <begin position="300"/>
        <end position="338"/>
    </location>
</feature>
<keyword evidence="6" id="KW-0808">Transferase</keyword>
<dbReference type="Proteomes" id="UP001295684">
    <property type="component" value="Unassembled WGS sequence"/>
</dbReference>
<dbReference type="InterPro" id="IPR017441">
    <property type="entry name" value="Protein_kinase_ATP_BS"/>
</dbReference>
<accession>A0AAD1UIL0</accession>
<dbReference type="GO" id="GO:0004674">
    <property type="term" value="F:protein serine/threonine kinase activity"/>
    <property type="evidence" value="ECO:0007669"/>
    <property type="project" value="UniProtKB-KW"/>
</dbReference>
<dbReference type="EMBL" id="CAMPGE010009034">
    <property type="protein sequence ID" value="CAI2367908.1"/>
    <property type="molecule type" value="Genomic_DNA"/>
</dbReference>
<dbReference type="InterPro" id="IPR000719">
    <property type="entry name" value="Prot_kinase_dom"/>
</dbReference>
<dbReference type="Gene3D" id="1.10.510.10">
    <property type="entry name" value="Transferase(Phosphotransferase) domain 1"/>
    <property type="match status" value="1"/>
</dbReference>
<comment type="similarity">
    <text evidence="6">Belongs to the protein kinase superfamily.</text>
</comment>
<dbReference type="PANTHER" id="PTHR11909">
    <property type="entry name" value="CASEIN KINASE-RELATED"/>
    <property type="match status" value="1"/>
</dbReference>
<dbReference type="PROSITE" id="PS00108">
    <property type="entry name" value="PROTEIN_KINASE_ST"/>
    <property type="match status" value="1"/>
</dbReference>
<feature type="compositionally biased region" description="Polar residues" evidence="7">
    <location>
        <begin position="304"/>
        <end position="324"/>
    </location>
</feature>
<evidence type="ECO:0000256" key="1">
    <source>
        <dbReference type="ARBA" id="ARBA00012513"/>
    </source>
</evidence>
<keyword evidence="3 5" id="KW-0067">ATP-binding</keyword>
<name>A0AAD1UIL0_EUPCR</name>
<dbReference type="SMART" id="SM00220">
    <property type="entry name" value="S_TKc"/>
    <property type="match status" value="1"/>
</dbReference>
<dbReference type="InterPro" id="IPR050235">
    <property type="entry name" value="CK1_Ser-Thr_kinase"/>
</dbReference>
<feature type="binding site" evidence="5">
    <location>
        <position position="38"/>
    </location>
    <ligand>
        <name>ATP</name>
        <dbReference type="ChEBI" id="CHEBI:30616"/>
    </ligand>
</feature>
<proteinExistence type="inferred from homology"/>
<sequence length="453" mass="51920">MEELIADKYKVMKKLGSGSFGEIHLVVDTETGLEYAVKLESAKTKMPQLLYEVKLYKVLSGGTGVPDVHWYGLSGDHNCMIMDLLGRDLEDQFEYCKHKFTLQTVCMLAEQMLHRIEYLHSRSFIHRDIKPENFLFGIGKKRHTLHLIDFGLGKMYRNIKTGEHVEMTTERSLIGTARYASINAHLGYEQSRRDDMCSIGYCLVYFLKGTLPWVGIKAKTKKDKYDLIQDKKLATSVEELCEGAPKQFEKYITYCQSLKFEDKPDYSFCRRFFREVMKQNKYRNDPERFDWVVRKNALKKMQSKKANQENNKVPKSPTNDTSALSKKALGKNSKENKIQSTIKKRVVHKKQKSCGSPEAIASINTSKMLKTLNSNALGGLLSTRNLKTSSMLKKNSNIRSRMKSSISSNMIAGLKTMVSNNSNKKSMLGAKTKNLARLRKINENNRKELLTRL</sequence>
<keyword evidence="6" id="KW-0723">Serine/threonine-protein kinase</keyword>